<dbReference type="EMBL" id="PFGC01000057">
    <property type="protein sequence ID" value="PIW36400.1"/>
    <property type="molecule type" value="Genomic_DNA"/>
</dbReference>
<evidence type="ECO:0000256" key="1">
    <source>
        <dbReference type="SAM" id="Phobius"/>
    </source>
</evidence>
<gene>
    <name evidence="2" type="ORF">COW24_05570</name>
</gene>
<sequence length="168" mass="17927">MEKHRRYLQFLLIGFGLVFVGVLGWLGYGLYDQRPTTTSNTVDPIILGGSDDQNDAVLTEVPDLEIKDETEASFVRGTIVDIVEGGLTIDVDVSADVPVRTMTVNTTDTTSAEVLETGVQRLPGQNAVEPTSGSVSELAIGDIIVVYSGSPILSGTAEVTATKIENLR</sequence>
<organism evidence="2 3">
    <name type="scientific">Candidatus Kerfeldbacteria bacterium CG15_BIG_FIL_POST_REV_8_21_14_020_45_12</name>
    <dbReference type="NCBI Taxonomy" id="2014247"/>
    <lineage>
        <taxon>Bacteria</taxon>
        <taxon>Candidatus Kerfeldiibacteriota</taxon>
    </lineage>
</organism>
<accession>A0A2M7H2D9</accession>
<evidence type="ECO:0000313" key="2">
    <source>
        <dbReference type="EMBL" id="PIW36400.1"/>
    </source>
</evidence>
<name>A0A2M7H2D9_9BACT</name>
<keyword evidence="1" id="KW-0472">Membrane</keyword>
<keyword evidence="1" id="KW-1133">Transmembrane helix</keyword>
<dbReference type="AlphaFoldDB" id="A0A2M7H2D9"/>
<comment type="caution">
    <text evidence="2">The sequence shown here is derived from an EMBL/GenBank/DDBJ whole genome shotgun (WGS) entry which is preliminary data.</text>
</comment>
<keyword evidence="1" id="KW-0812">Transmembrane</keyword>
<reference evidence="2 3" key="1">
    <citation type="submission" date="2017-09" db="EMBL/GenBank/DDBJ databases">
        <title>Depth-based differentiation of microbial function through sediment-hosted aquifers and enrichment of novel symbionts in the deep terrestrial subsurface.</title>
        <authorList>
            <person name="Probst A.J."/>
            <person name="Ladd B."/>
            <person name="Jarett J.K."/>
            <person name="Geller-Mcgrath D.E."/>
            <person name="Sieber C.M."/>
            <person name="Emerson J.B."/>
            <person name="Anantharaman K."/>
            <person name="Thomas B.C."/>
            <person name="Malmstrom R."/>
            <person name="Stieglmeier M."/>
            <person name="Klingl A."/>
            <person name="Woyke T."/>
            <person name="Ryan C.M."/>
            <person name="Banfield J.F."/>
        </authorList>
    </citation>
    <scope>NUCLEOTIDE SEQUENCE [LARGE SCALE GENOMIC DNA]</scope>
    <source>
        <strain evidence="2">CG15_BIG_FIL_POST_REV_8_21_14_020_45_12</strain>
    </source>
</reference>
<proteinExistence type="predicted"/>
<protein>
    <submittedName>
        <fullName evidence="2">Uncharacterized protein</fullName>
    </submittedName>
</protein>
<feature type="transmembrane region" description="Helical" evidence="1">
    <location>
        <begin position="7"/>
        <end position="31"/>
    </location>
</feature>
<evidence type="ECO:0000313" key="3">
    <source>
        <dbReference type="Proteomes" id="UP000230292"/>
    </source>
</evidence>
<dbReference type="Proteomes" id="UP000230292">
    <property type="component" value="Unassembled WGS sequence"/>
</dbReference>